<name>A0AAD5N0H9_PARTN</name>
<protein>
    <submittedName>
        <fullName evidence="1">Uncharacterized protein</fullName>
    </submittedName>
</protein>
<keyword evidence="2" id="KW-1185">Reference proteome</keyword>
<dbReference type="AlphaFoldDB" id="A0AAD5N0H9"/>
<dbReference type="EMBL" id="JAHQIW010003422">
    <property type="protein sequence ID" value="KAJ1358672.1"/>
    <property type="molecule type" value="Genomic_DNA"/>
</dbReference>
<proteinExistence type="predicted"/>
<dbReference type="Proteomes" id="UP001196413">
    <property type="component" value="Unassembled WGS sequence"/>
</dbReference>
<accession>A0AAD5N0H9</accession>
<organism evidence="1 2">
    <name type="scientific">Parelaphostrongylus tenuis</name>
    <name type="common">Meningeal worm</name>
    <dbReference type="NCBI Taxonomy" id="148309"/>
    <lineage>
        <taxon>Eukaryota</taxon>
        <taxon>Metazoa</taxon>
        <taxon>Ecdysozoa</taxon>
        <taxon>Nematoda</taxon>
        <taxon>Chromadorea</taxon>
        <taxon>Rhabditida</taxon>
        <taxon>Rhabditina</taxon>
        <taxon>Rhabditomorpha</taxon>
        <taxon>Strongyloidea</taxon>
        <taxon>Metastrongylidae</taxon>
        <taxon>Parelaphostrongylus</taxon>
    </lineage>
</organism>
<evidence type="ECO:0000313" key="2">
    <source>
        <dbReference type="Proteomes" id="UP001196413"/>
    </source>
</evidence>
<gene>
    <name evidence="1" type="ORF">KIN20_017157</name>
</gene>
<comment type="caution">
    <text evidence="1">The sequence shown here is derived from an EMBL/GenBank/DDBJ whole genome shotgun (WGS) entry which is preliminary data.</text>
</comment>
<reference evidence="1" key="1">
    <citation type="submission" date="2021-06" db="EMBL/GenBank/DDBJ databases">
        <title>Parelaphostrongylus tenuis whole genome reference sequence.</title>
        <authorList>
            <person name="Garwood T.J."/>
            <person name="Larsen P.A."/>
            <person name="Fountain-Jones N.M."/>
            <person name="Garbe J.R."/>
            <person name="Macchietto M.G."/>
            <person name="Kania S.A."/>
            <person name="Gerhold R.W."/>
            <person name="Richards J.E."/>
            <person name="Wolf T.M."/>
        </authorList>
    </citation>
    <scope>NUCLEOTIDE SEQUENCE</scope>
    <source>
        <strain evidence="1">MNPRO001-30</strain>
        <tissue evidence="1">Meninges</tissue>
    </source>
</reference>
<sequence length="62" mass="6948">MPGILTSKASFRPTSVVKDVRLESFGGVEEACQEFFRFEDEGMVRRPDPKLGGPMAESRSKR</sequence>
<evidence type="ECO:0000313" key="1">
    <source>
        <dbReference type="EMBL" id="KAJ1358672.1"/>
    </source>
</evidence>